<reference evidence="2 3" key="1">
    <citation type="journal article" date="2019" name="Int. J. Syst. Evol. Microbiol.">
        <title>The Global Catalogue of Microorganisms (GCM) 10K type strain sequencing project: providing services to taxonomists for standard genome sequencing and annotation.</title>
        <authorList>
            <consortium name="The Broad Institute Genomics Platform"/>
            <consortium name="The Broad Institute Genome Sequencing Center for Infectious Disease"/>
            <person name="Wu L."/>
            <person name="Ma J."/>
        </authorList>
    </citation>
    <scope>NUCLEOTIDE SEQUENCE [LARGE SCALE GENOMIC DNA]</scope>
    <source>
        <strain evidence="2 3">CGMCC 1.12237</strain>
    </source>
</reference>
<evidence type="ECO:0000256" key="1">
    <source>
        <dbReference type="SAM" id="Phobius"/>
    </source>
</evidence>
<comment type="caution">
    <text evidence="2">The sequence shown here is derived from an EMBL/GenBank/DDBJ whole genome shotgun (WGS) entry which is preliminary data.</text>
</comment>
<keyword evidence="1" id="KW-1133">Transmembrane helix</keyword>
<feature type="transmembrane region" description="Helical" evidence="1">
    <location>
        <begin position="85"/>
        <end position="103"/>
    </location>
</feature>
<keyword evidence="3" id="KW-1185">Reference proteome</keyword>
<feature type="transmembrane region" description="Helical" evidence="1">
    <location>
        <begin position="12"/>
        <end position="36"/>
    </location>
</feature>
<organism evidence="2 3">
    <name type="scientific">Salinirubrum litoreum</name>
    <dbReference type="NCBI Taxonomy" id="1126234"/>
    <lineage>
        <taxon>Archaea</taxon>
        <taxon>Methanobacteriati</taxon>
        <taxon>Methanobacteriota</taxon>
        <taxon>Stenosarchaea group</taxon>
        <taxon>Halobacteria</taxon>
        <taxon>Halobacteriales</taxon>
        <taxon>Haloferacaceae</taxon>
        <taxon>Salinirubrum</taxon>
    </lineage>
</organism>
<feature type="transmembrane region" description="Helical" evidence="1">
    <location>
        <begin position="109"/>
        <end position="133"/>
    </location>
</feature>
<dbReference type="AlphaFoldDB" id="A0ABD5R8H8"/>
<sequence>MSSFQTTRSGEWYWLGLFGYLLACLLGLGFVLGLFFLDVSPLGIGLVAVGVTILLTLASLLALPTLALDGRALAADATAAWHPKWWRYLLGAGALPALAFVGSDLLVSVRLATLVAGLGLIVGTCLASGVYLYTRHERVGVP</sequence>
<protein>
    <submittedName>
        <fullName evidence="2">Uncharacterized protein</fullName>
    </submittedName>
</protein>
<gene>
    <name evidence="2" type="ORF">ACFPJ5_03720</name>
</gene>
<dbReference type="Proteomes" id="UP001596201">
    <property type="component" value="Unassembled WGS sequence"/>
</dbReference>
<dbReference type="RefSeq" id="WP_227228602.1">
    <property type="nucleotide sequence ID" value="NZ_JAJCVJ010000001.1"/>
</dbReference>
<name>A0ABD5R8H8_9EURY</name>
<keyword evidence="1" id="KW-0812">Transmembrane</keyword>
<keyword evidence="1" id="KW-0472">Membrane</keyword>
<evidence type="ECO:0000313" key="3">
    <source>
        <dbReference type="Proteomes" id="UP001596201"/>
    </source>
</evidence>
<proteinExistence type="predicted"/>
<dbReference type="EMBL" id="JBHSKX010000001">
    <property type="protein sequence ID" value="MFC5366033.1"/>
    <property type="molecule type" value="Genomic_DNA"/>
</dbReference>
<evidence type="ECO:0000313" key="2">
    <source>
        <dbReference type="EMBL" id="MFC5366033.1"/>
    </source>
</evidence>
<feature type="transmembrane region" description="Helical" evidence="1">
    <location>
        <begin position="42"/>
        <end position="64"/>
    </location>
</feature>
<accession>A0ABD5R8H8</accession>